<feature type="domain" description="RRM" evidence="5">
    <location>
        <begin position="119"/>
        <end position="196"/>
    </location>
</feature>
<keyword evidence="1" id="KW-0677">Repeat</keyword>
<keyword evidence="2 3" id="KW-0694">RNA-binding</keyword>
<dbReference type="SMART" id="SM00360">
    <property type="entry name" value="RRM"/>
    <property type="match status" value="3"/>
</dbReference>
<evidence type="ECO:0000256" key="3">
    <source>
        <dbReference type="PROSITE-ProRule" id="PRU00176"/>
    </source>
</evidence>
<accession>A0ABQ9XS20</accession>
<gene>
    <name evidence="6" type="ORF">BLNAU_10465</name>
</gene>
<dbReference type="InterPro" id="IPR050502">
    <property type="entry name" value="Euk_RNA-bind_prot"/>
</dbReference>
<evidence type="ECO:0000313" key="7">
    <source>
        <dbReference type="Proteomes" id="UP001281761"/>
    </source>
</evidence>
<dbReference type="PANTHER" id="PTHR48025">
    <property type="entry name" value="OS02G0815200 PROTEIN"/>
    <property type="match status" value="1"/>
</dbReference>
<keyword evidence="7" id="KW-1185">Reference proteome</keyword>
<reference evidence="6 7" key="1">
    <citation type="journal article" date="2022" name="bioRxiv">
        <title>Genomics of Preaxostyla Flagellates Illuminates Evolutionary Transitions and the Path Towards Mitochondrial Loss.</title>
        <authorList>
            <person name="Novak L.V.F."/>
            <person name="Treitli S.C."/>
            <person name="Pyrih J."/>
            <person name="Halakuc P."/>
            <person name="Pipaliya S.V."/>
            <person name="Vacek V."/>
            <person name="Brzon O."/>
            <person name="Soukal P."/>
            <person name="Eme L."/>
            <person name="Dacks J.B."/>
            <person name="Karnkowska A."/>
            <person name="Elias M."/>
            <person name="Hampl V."/>
        </authorList>
    </citation>
    <scope>NUCLEOTIDE SEQUENCE [LARGE SCALE GENOMIC DNA]</scope>
    <source>
        <strain evidence="6">NAU3</strain>
        <tissue evidence="6">Gut</tissue>
    </source>
</reference>
<evidence type="ECO:0000256" key="4">
    <source>
        <dbReference type="SAM" id="MobiDB-lite"/>
    </source>
</evidence>
<dbReference type="InterPro" id="IPR003954">
    <property type="entry name" value="RRM_euk-type"/>
</dbReference>
<evidence type="ECO:0000256" key="1">
    <source>
        <dbReference type="ARBA" id="ARBA00022737"/>
    </source>
</evidence>
<dbReference type="InterPro" id="IPR000504">
    <property type="entry name" value="RRM_dom"/>
</dbReference>
<dbReference type="Pfam" id="PF00076">
    <property type="entry name" value="RRM_1"/>
    <property type="match status" value="2"/>
</dbReference>
<comment type="caution">
    <text evidence="6">The sequence shown here is derived from an EMBL/GenBank/DDBJ whole genome shotgun (WGS) entry which is preliminary data.</text>
</comment>
<dbReference type="InterPro" id="IPR002343">
    <property type="entry name" value="Hud_Sxl_RNA"/>
</dbReference>
<dbReference type="PRINTS" id="PR00961">
    <property type="entry name" value="HUDSXLRNA"/>
</dbReference>
<dbReference type="InterPro" id="IPR035979">
    <property type="entry name" value="RBD_domain_sf"/>
</dbReference>
<dbReference type="PANTHER" id="PTHR48025:SF1">
    <property type="entry name" value="RRM DOMAIN-CONTAINING PROTEIN"/>
    <property type="match status" value="1"/>
</dbReference>
<dbReference type="EMBL" id="JARBJD010000076">
    <property type="protein sequence ID" value="KAK2954614.1"/>
    <property type="molecule type" value="Genomic_DNA"/>
</dbReference>
<organism evidence="6 7">
    <name type="scientific">Blattamonas nauphoetae</name>
    <dbReference type="NCBI Taxonomy" id="2049346"/>
    <lineage>
        <taxon>Eukaryota</taxon>
        <taxon>Metamonada</taxon>
        <taxon>Preaxostyla</taxon>
        <taxon>Oxymonadida</taxon>
        <taxon>Blattamonas</taxon>
    </lineage>
</organism>
<sequence length="331" mass="36414">MGIDLWTMATIPNIPPGAYRIPNTDQIRIDNPCRLIVNYVPQNFDQDTFNNLLAAYGTIVYCKLIVDKKTGVCLGYGFVEFSRPEEASDCIAQLNGLQVLNKRLKVSYSRNPNPDMKNANVYIAGYGPDLRPDQLESIFSNYGSVINMNMLKDEKGVSRGAAFVRMNGHTEAVHAVSNLNGAKIMGRIIYAKIHNPSGRNERLPLGPRQPNSRRRGGPMNGQQSGFVPQMNLQTPVQSQTAIEVSNVPSTLTDNDLRQVFAQFQPTGLYRRDQQAGTDAPTSLILTFNSPAEASQARHLLDGGEIEQHRLGAVLTDPPPMSAAPPQRLPGQ</sequence>
<dbReference type="PROSITE" id="PS50102">
    <property type="entry name" value="RRM"/>
    <property type="match status" value="2"/>
</dbReference>
<evidence type="ECO:0000256" key="2">
    <source>
        <dbReference type="ARBA" id="ARBA00022884"/>
    </source>
</evidence>
<evidence type="ECO:0000259" key="5">
    <source>
        <dbReference type="PROSITE" id="PS50102"/>
    </source>
</evidence>
<evidence type="ECO:0000313" key="6">
    <source>
        <dbReference type="EMBL" id="KAK2954614.1"/>
    </source>
</evidence>
<dbReference type="Gene3D" id="3.30.70.330">
    <property type="match status" value="3"/>
</dbReference>
<dbReference type="Proteomes" id="UP001281761">
    <property type="component" value="Unassembled WGS sequence"/>
</dbReference>
<proteinExistence type="predicted"/>
<feature type="region of interest" description="Disordered" evidence="4">
    <location>
        <begin position="197"/>
        <end position="227"/>
    </location>
</feature>
<name>A0ABQ9XS20_9EUKA</name>
<dbReference type="SUPFAM" id="SSF54928">
    <property type="entry name" value="RNA-binding domain, RBD"/>
    <property type="match status" value="2"/>
</dbReference>
<dbReference type="SMART" id="SM00361">
    <property type="entry name" value="RRM_1"/>
    <property type="match status" value="2"/>
</dbReference>
<dbReference type="InterPro" id="IPR012677">
    <property type="entry name" value="Nucleotide-bd_a/b_plait_sf"/>
</dbReference>
<feature type="domain" description="RRM" evidence="5">
    <location>
        <begin position="33"/>
        <end position="111"/>
    </location>
</feature>
<protein>
    <submittedName>
        <fullName evidence="6">Sex-lethal like protein</fullName>
    </submittedName>
</protein>